<organism evidence="1">
    <name type="scientific">Serratia fonticola</name>
    <dbReference type="NCBI Taxonomy" id="47917"/>
    <lineage>
        <taxon>Bacteria</taxon>
        <taxon>Pseudomonadati</taxon>
        <taxon>Pseudomonadota</taxon>
        <taxon>Gammaproteobacteria</taxon>
        <taxon>Enterobacterales</taxon>
        <taxon>Yersiniaceae</taxon>
        <taxon>Serratia</taxon>
    </lineage>
</organism>
<evidence type="ECO:0000313" key="1">
    <source>
        <dbReference type="EMBL" id="VTR30834.1"/>
    </source>
</evidence>
<reference evidence="1" key="1">
    <citation type="submission" date="2019-05" db="EMBL/GenBank/DDBJ databases">
        <authorList>
            <consortium name="Pathogen Informatics"/>
        </authorList>
    </citation>
    <scope>NUCLEOTIDE SEQUENCE [LARGE SCALE GENOMIC DNA]</scope>
    <source>
        <strain evidence="1">NCTC12965</strain>
    </source>
</reference>
<dbReference type="EMBL" id="CABEEZ010000068">
    <property type="protein sequence ID" value="VTR30834.1"/>
    <property type="molecule type" value="Genomic_DNA"/>
</dbReference>
<sequence length="75" mass="8316">MEAELEIATPTGLRRTPIQGFHTGPGKSRWGKMRSPVALLFRPQHYQHFGASYYKYAMRGAMDIATIGCAAACKN</sequence>
<accession>A0A4U9UM69</accession>
<gene>
    <name evidence="1" type="ORF">NCTC12965_03124</name>
</gene>
<dbReference type="AlphaFoldDB" id="A0A4U9UM69"/>
<name>A0A4U9UM69_SERFO</name>
<proteinExistence type="predicted"/>
<protein>
    <submittedName>
        <fullName evidence="1">Xanthine dehydrogenase subunit XdhB</fullName>
    </submittedName>
</protein>